<gene>
    <name evidence="1" type="ORF">FCF09_14245</name>
</gene>
<dbReference type="Pfam" id="PF24233">
    <property type="entry name" value="DUF7446"/>
    <property type="match status" value="1"/>
</dbReference>
<sequence>MAYENLQLVVAGVSGDIYLAKAKDGIMDTNYRRVATNDVLVATTEWFIRNNKKLIQFEADENGRHSLFYTNDQKKADRIIAILKENDDGGQRD</sequence>
<accession>A0A132Z5W3</accession>
<organism evidence="1">
    <name type="scientific">Enterococcus faecium</name>
    <name type="common">Streptococcus faecium</name>
    <dbReference type="NCBI Taxonomy" id="1352"/>
    <lineage>
        <taxon>Bacteria</taxon>
        <taxon>Bacillati</taxon>
        <taxon>Bacillota</taxon>
        <taxon>Bacilli</taxon>
        <taxon>Lactobacillales</taxon>
        <taxon>Enterococcaceae</taxon>
        <taxon>Enterococcus</taxon>
    </lineage>
</organism>
<dbReference type="InterPro" id="IPR055869">
    <property type="entry name" value="DUF7446"/>
</dbReference>
<proteinExistence type="predicted"/>
<geneLocation type="plasmid" evidence="1">
    <name>pZY2</name>
</geneLocation>
<dbReference type="AlphaFoldDB" id="A0A132Z5W3"/>
<protein>
    <submittedName>
        <fullName evidence="1">Uncharacterized protein</fullName>
    </submittedName>
</protein>
<dbReference type="RefSeq" id="WP_002350511.1">
    <property type="nucleotide sequence ID" value="NZ_CP039730.1"/>
</dbReference>
<name>A0A132Z5W3_ENTFC</name>
<reference evidence="1" key="1">
    <citation type="journal article" date="2020" name="J. Antimicrob. Chemother.">
        <title>Tandem amplification of the vanM gene cluster drives vancomycin resistance in vancomycin-variable enterococci.</title>
        <authorList>
            <person name="Sun L."/>
            <person name="Chen Y."/>
            <person name="Hua X."/>
            <person name="Chen Y."/>
            <person name="Hong J."/>
            <person name="Wu X."/>
            <person name="Jiang Y."/>
            <person name="van Schaik W."/>
            <person name="Qu T."/>
            <person name="Yu Y."/>
        </authorList>
    </citation>
    <scope>NUCLEOTIDE SEQUENCE [LARGE SCALE GENOMIC DNA]</scope>
    <source>
        <strain evidence="1">ZY2</strain>
        <plasmid evidence="1">pZY2</plasmid>
    </source>
</reference>
<keyword evidence="1" id="KW-0614">Plasmid</keyword>
<dbReference type="EMBL" id="CP039730">
    <property type="protein sequence ID" value="QHT44839.1"/>
    <property type="molecule type" value="Genomic_DNA"/>
</dbReference>
<evidence type="ECO:0000313" key="1">
    <source>
        <dbReference type="EMBL" id="QHT44839.1"/>
    </source>
</evidence>